<comment type="caution">
    <text evidence="7">The sequence shown here is derived from an EMBL/GenBank/DDBJ whole genome shotgun (WGS) entry which is preliminary data.</text>
</comment>
<comment type="subcellular location">
    <subcellularLocation>
        <location evidence="1">Cell inner membrane</location>
    </subcellularLocation>
</comment>
<dbReference type="PANTHER" id="PTHR30606:SF9">
    <property type="entry name" value="LIPID A BIOSYNTHESIS LAUROYLTRANSFERASE"/>
    <property type="match status" value="1"/>
</dbReference>
<dbReference type="EMBL" id="AUZY01006425">
    <property type="protein sequence ID" value="EQD54420.1"/>
    <property type="molecule type" value="Genomic_DNA"/>
</dbReference>
<proteinExistence type="predicted"/>
<evidence type="ECO:0000256" key="6">
    <source>
        <dbReference type="ARBA" id="ARBA00023315"/>
    </source>
</evidence>
<evidence type="ECO:0000256" key="3">
    <source>
        <dbReference type="ARBA" id="ARBA00022519"/>
    </source>
</evidence>
<evidence type="ECO:0000313" key="7">
    <source>
        <dbReference type="EMBL" id="EQD54420.1"/>
    </source>
</evidence>
<organism evidence="7">
    <name type="scientific">mine drainage metagenome</name>
    <dbReference type="NCBI Taxonomy" id="410659"/>
    <lineage>
        <taxon>unclassified sequences</taxon>
        <taxon>metagenomes</taxon>
        <taxon>ecological metagenomes</taxon>
    </lineage>
</organism>
<sequence length="299" mass="34071">MNEKTSLTRYWHPRHWPVWVAFGLVYTASRLPYRIQPALGGLFGTLFRWSQPRRRKIARANIDLCFPNEPPGWRRHLVRAHFHALGMGLIEVVMAWSRADRDLPPVWVEGLDHLREALGKGRGAILLTGHFTALDLGARYINRLIPVGALFRPSNQPLIDALMRRGRAAQARVVIPRDDLRGFLKALSQNIPVWYASDQGYTGKHAGWVPFFEIPAPTNLILSRLSGASGAPVVPFFIRRLPKGRGYMVRLLPALQSFPGADPLSDAQRIHTLLETHIREAPAQYLWSHDRFKRHPRHP</sequence>
<dbReference type="GO" id="GO:0005886">
    <property type="term" value="C:plasma membrane"/>
    <property type="evidence" value="ECO:0007669"/>
    <property type="project" value="UniProtKB-SubCell"/>
</dbReference>
<dbReference type="AlphaFoldDB" id="T1BKA5"/>
<reference evidence="7" key="2">
    <citation type="journal article" date="2014" name="ISME J.">
        <title>Microbial stratification in low pH oxic and suboxic macroscopic growths along an acid mine drainage.</title>
        <authorList>
            <person name="Mendez-Garcia C."/>
            <person name="Mesa V."/>
            <person name="Sprenger R.R."/>
            <person name="Richter M."/>
            <person name="Diez M.S."/>
            <person name="Solano J."/>
            <person name="Bargiela R."/>
            <person name="Golyshina O.V."/>
            <person name="Manteca A."/>
            <person name="Ramos J.L."/>
            <person name="Gallego J.R."/>
            <person name="Llorente I."/>
            <person name="Martins Dos Santos V.A."/>
            <person name="Jensen O.N."/>
            <person name="Pelaez A.I."/>
            <person name="Sanchez J."/>
            <person name="Ferrer M."/>
        </authorList>
    </citation>
    <scope>NUCLEOTIDE SEQUENCE</scope>
</reference>
<dbReference type="PIRSF" id="PIRSF026649">
    <property type="entry name" value="MsbB"/>
    <property type="match status" value="1"/>
</dbReference>
<dbReference type="CDD" id="cd07984">
    <property type="entry name" value="LPLAT_LABLAT-like"/>
    <property type="match status" value="1"/>
</dbReference>
<dbReference type="Pfam" id="PF03279">
    <property type="entry name" value="Lip_A_acyltrans"/>
    <property type="match status" value="1"/>
</dbReference>
<dbReference type="GO" id="GO:0016746">
    <property type="term" value="F:acyltransferase activity"/>
    <property type="evidence" value="ECO:0007669"/>
    <property type="project" value="UniProtKB-KW"/>
</dbReference>
<evidence type="ECO:0000256" key="5">
    <source>
        <dbReference type="ARBA" id="ARBA00023136"/>
    </source>
</evidence>
<evidence type="ECO:0000256" key="2">
    <source>
        <dbReference type="ARBA" id="ARBA00022475"/>
    </source>
</evidence>
<dbReference type="InterPro" id="IPR004960">
    <property type="entry name" value="LipA_acyltrans"/>
</dbReference>
<evidence type="ECO:0000256" key="1">
    <source>
        <dbReference type="ARBA" id="ARBA00004533"/>
    </source>
</evidence>
<name>T1BKA5_9ZZZZ</name>
<keyword evidence="4 7" id="KW-0808">Transferase</keyword>
<accession>T1BKA5</accession>
<keyword evidence="6 7" id="KW-0012">Acyltransferase</keyword>
<protein>
    <submittedName>
        <fullName evidence="7">Lipid A biosynthesis lauroyl (Or palmitoleoyl) acyltransferase</fullName>
    </submittedName>
</protein>
<dbReference type="PANTHER" id="PTHR30606">
    <property type="entry name" value="LIPID A BIOSYNTHESIS LAUROYL ACYLTRANSFERASE"/>
    <property type="match status" value="1"/>
</dbReference>
<gene>
    <name evidence="7" type="ORF">B1B_09702</name>
</gene>
<reference evidence="7" key="1">
    <citation type="submission" date="2013-08" db="EMBL/GenBank/DDBJ databases">
        <authorList>
            <person name="Mendez C."/>
            <person name="Richter M."/>
            <person name="Ferrer M."/>
            <person name="Sanchez J."/>
        </authorList>
    </citation>
    <scope>NUCLEOTIDE SEQUENCE</scope>
</reference>
<evidence type="ECO:0000256" key="4">
    <source>
        <dbReference type="ARBA" id="ARBA00022679"/>
    </source>
</evidence>
<dbReference type="GO" id="GO:1901137">
    <property type="term" value="P:carbohydrate derivative biosynthetic process"/>
    <property type="evidence" value="ECO:0007669"/>
    <property type="project" value="UniProtKB-ARBA"/>
</dbReference>
<keyword evidence="2" id="KW-1003">Cell membrane</keyword>
<dbReference type="GO" id="GO:0008610">
    <property type="term" value="P:lipid biosynthetic process"/>
    <property type="evidence" value="ECO:0007669"/>
    <property type="project" value="UniProtKB-ARBA"/>
</dbReference>
<keyword evidence="5" id="KW-0472">Membrane</keyword>
<keyword evidence="3" id="KW-0997">Cell inner membrane</keyword>